<dbReference type="EMBL" id="JAIWYP010000015">
    <property type="protein sequence ID" value="KAH3703479.1"/>
    <property type="molecule type" value="Genomic_DNA"/>
</dbReference>
<name>A0A9D3YRC2_DREPO</name>
<protein>
    <submittedName>
        <fullName evidence="1">Uncharacterized protein</fullName>
    </submittedName>
</protein>
<evidence type="ECO:0000313" key="2">
    <source>
        <dbReference type="Proteomes" id="UP000828390"/>
    </source>
</evidence>
<dbReference type="AlphaFoldDB" id="A0A9D3YRC2"/>
<gene>
    <name evidence="1" type="ORF">DPMN_078516</name>
</gene>
<sequence length="91" mass="10500">MCCVRYTSGAVRSVLASRIRWTNWATEMNAMQFVCSNLTSRTAELPEVATLTDRKVECHNLYDWYLPVTFAHVHKNEIAVCSKVRLFACFH</sequence>
<organism evidence="1 2">
    <name type="scientific">Dreissena polymorpha</name>
    <name type="common">Zebra mussel</name>
    <name type="synonym">Mytilus polymorpha</name>
    <dbReference type="NCBI Taxonomy" id="45954"/>
    <lineage>
        <taxon>Eukaryota</taxon>
        <taxon>Metazoa</taxon>
        <taxon>Spiralia</taxon>
        <taxon>Lophotrochozoa</taxon>
        <taxon>Mollusca</taxon>
        <taxon>Bivalvia</taxon>
        <taxon>Autobranchia</taxon>
        <taxon>Heteroconchia</taxon>
        <taxon>Euheterodonta</taxon>
        <taxon>Imparidentia</taxon>
        <taxon>Neoheterodontei</taxon>
        <taxon>Myida</taxon>
        <taxon>Dreissenoidea</taxon>
        <taxon>Dreissenidae</taxon>
        <taxon>Dreissena</taxon>
    </lineage>
</organism>
<comment type="caution">
    <text evidence="1">The sequence shown here is derived from an EMBL/GenBank/DDBJ whole genome shotgun (WGS) entry which is preliminary data.</text>
</comment>
<reference evidence="1" key="1">
    <citation type="journal article" date="2019" name="bioRxiv">
        <title>The Genome of the Zebra Mussel, Dreissena polymorpha: A Resource for Invasive Species Research.</title>
        <authorList>
            <person name="McCartney M.A."/>
            <person name="Auch B."/>
            <person name="Kono T."/>
            <person name="Mallez S."/>
            <person name="Zhang Y."/>
            <person name="Obille A."/>
            <person name="Becker A."/>
            <person name="Abrahante J.E."/>
            <person name="Garbe J."/>
            <person name="Badalamenti J.P."/>
            <person name="Herman A."/>
            <person name="Mangelson H."/>
            <person name="Liachko I."/>
            <person name="Sullivan S."/>
            <person name="Sone E.D."/>
            <person name="Koren S."/>
            <person name="Silverstein K.A.T."/>
            <person name="Beckman K.B."/>
            <person name="Gohl D.M."/>
        </authorList>
    </citation>
    <scope>NUCLEOTIDE SEQUENCE</scope>
    <source>
        <strain evidence="1">Duluth1</strain>
        <tissue evidence="1">Whole animal</tissue>
    </source>
</reference>
<reference evidence="1" key="2">
    <citation type="submission" date="2020-11" db="EMBL/GenBank/DDBJ databases">
        <authorList>
            <person name="McCartney M.A."/>
            <person name="Auch B."/>
            <person name="Kono T."/>
            <person name="Mallez S."/>
            <person name="Becker A."/>
            <person name="Gohl D.M."/>
            <person name="Silverstein K.A.T."/>
            <person name="Koren S."/>
            <person name="Bechman K.B."/>
            <person name="Herman A."/>
            <person name="Abrahante J.E."/>
            <person name="Garbe J."/>
        </authorList>
    </citation>
    <scope>NUCLEOTIDE SEQUENCE</scope>
    <source>
        <strain evidence="1">Duluth1</strain>
        <tissue evidence="1">Whole animal</tissue>
    </source>
</reference>
<accession>A0A9D3YRC2</accession>
<keyword evidence="2" id="KW-1185">Reference proteome</keyword>
<evidence type="ECO:0000313" key="1">
    <source>
        <dbReference type="EMBL" id="KAH3703479.1"/>
    </source>
</evidence>
<proteinExistence type="predicted"/>
<dbReference type="Proteomes" id="UP000828390">
    <property type="component" value="Unassembled WGS sequence"/>
</dbReference>